<proteinExistence type="predicted"/>
<dbReference type="AlphaFoldDB" id="A0A0L6USP8"/>
<organism evidence="1 2">
    <name type="scientific">Puccinia sorghi</name>
    <dbReference type="NCBI Taxonomy" id="27349"/>
    <lineage>
        <taxon>Eukaryota</taxon>
        <taxon>Fungi</taxon>
        <taxon>Dikarya</taxon>
        <taxon>Basidiomycota</taxon>
        <taxon>Pucciniomycotina</taxon>
        <taxon>Pucciniomycetes</taxon>
        <taxon>Pucciniales</taxon>
        <taxon>Pucciniaceae</taxon>
        <taxon>Puccinia</taxon>
    </lineage>
</organism>
<name>A0A0L6USP8_9BASI</name>
<evidence type="ECO:0000313" key="2">
    <source>
        <dbReference type="Proteomes" id="UP000037035"/>
    </source>
</evidence>
<sequence length="132" mass="14932">MPSARAFSFPTWISNPHHRPSSSASTILGSKRLLSAEHHSLWCVNSGPAMVVLLTITGSLSPSFEKGFQSPRKKYYLSDPDYLLQKGILQTTCAVFYHWKEQAIACLRPAKPKELYNLYHSSLYNVVKYLDI</sequence>
<dbReference type="OrthoDB" id="1681765at2759"/>
<evidence type="ECO:0000313" key="1">
    <source>
        <dbReference type="EMBL" id="KNZ50845.1"/>
    </source>
</evidence>
<gene>
    <name evidence="1" type="ORF">VP01_4210g3</name>
</gene>
<dbReference type="Proteomes" id="UP000037035">
    <property type="component" value="Unassembled WGS sequence"/>
</dbReference>
<keyword evidence="2" id="KW-1185">Reference proteome</keyword>
<dbReference type="VEuPathDB" id="FungiDB:VP01_4210g3"/>
<protein>
    <submittedName>
        <fullName evidence="1">Uncharacterized protein</fullName>
    </submittedName>
</protein>
<dbReference type="EMBL" id="LAVV01009292">
    <property type="protein sequence ID" value="KNZ50845.1"/>
    <property type="molecule type" value="Genomic_DNA"/>
</dbReference>
<reference evidence="1 2" key="1">
    <citation type="submission" date="2015-08" db="EMBL/GenBank/DDBJ databases">
        <title>Next Generation Sequencing and Analysis of the Genome of Puccinia sorghi L Schw, the Causal Agent of Maize Common Rust.</title>
        <authorList>
            <person name="Rochi L."/>
            <person name="Burguener G."/>
            <person name="Darino M."/>
            <person name="Turjanski A."/>
            <person name="Kreff E."/>
            <person name="Dieguez M.J."/>
            <person name="Sacco F."/>
        </authorList>
    </citation>
    <scope>NUCLEOTIDE SEQUENCE [LARGE SCALE GENOMIC DNA]</scope>
    <source>
        <strain evidence="1 2">RO10H11247</strain>
    </source>
</reference>
<accession>A0A0L6USP8</accession>
<comment type="caution">
    <text evidence="1">The sequence shown here is derived from an EMBL/GenBank/DDBJ whole genome shotgun (WGS) entry which is preliminary data.</text>
</comment>